<accession>A0A6N2TPX9</accession>
<sequence length="56" mass="6444">MAITIKTIPVLEGQAAIEFVEQAEKNARLKTPKLSEKSRRRLQVALEKSRQFKFKS</sequence>
<dbReference type="EMBL" id="CACRSU010000015">
    <property type="protein sequence ID" value="VYT07658.1"/>
    <property type="molecule type" value="Genomic_DNA"/>
</dbReference>
<reference evidence="1" key="1">
    <citation type="submission" date="2019-11" db="EMBL/GenBank/DDBJ databases">
        <authorList>
            <person name="Feng L."/>
        </authorList>
    </citation>
    <scope>NUCLEOTIDE SEQUENCE</scope>
    <source>
        <strain evidence="1">BintestinalisLFYP9</strain>
    </source>
</reference>
<gene>
    <name evidence="1" type="ORF">BILFYP9_01680</name>
</gene>
<organism evidence="1">
    <name type="scientific">Bacteroides intestinalis</name>
    <dbReference type="NCBI Taxonomy" id="329854"/>
    <lineage>
        <taxon>Bacteria</taxon>
        <taxon>Pseudomonadati</taxon>
        <taxon>Bacteroidota</taxon>
        <taxon>Bacteroidia</taxon>
        <taxon>Bacteroidales</taxon>
        <taxon>Bacteroidaceae</taxon>
        <taxon>Bacteroides</taxon>
    </lineage>
</organism>
<protein>
    <submittedName>
        <fullName evidence="1">Uncharacterized protein</fullName>
    </submittedName>
</protein>
<proteinExistence type="predicted"/>
<evidence type="ECO:0000313" key="1">
    <source>
        <dbReference type="EMBL" id="VYT07658.1"/>
    </source>
</evidence>
<dbReference type="AlphaFoldDB" id="A0A6N2TPX9"/>
<name>A0A6N2TPX9_9BACE</name>
<dbReference type="RefSeq" id="WP_171032153.1">
    <property type="nucleotide sequence ID" value="NZ_BAABZC010000001.1"/>
</dbReference>